<reference evidence="3" key="1">
    <citation type="submission" date="2016-06" db="EMBL/GenBank/DDBJ databases">
        <title>Parallel loss of symbiosis genes in relatives of nitrogen-fixing non-legume Parasponia.</title>
        <authorList>
            <person name="Van Velzen R."/>
            <person name="Holmer R."/>
            <person name="Bu F."/>
            <person name="Rutten L."/>
            <person name="Van Zeijl A."/>
            <person name="Liu W."/>
            <person name="Santuari L."/>
            <person name="Cao Q."/>
            <person name="Sharma T."/>
            <person name="Shen D."/>
            <person name="Roswanjaya Y."/>
            <person name="Wardhani T."/>
            <person name="Kalhor M.S."/>
            <person name="Jansen J."/>
            <person name="Van den Hoogen J."/>
            <person name="Gungor B."/>
            <person name="Hartog M."/>
            <person name="Hontelez J."/>
            <person name="Verver J."/>
            <person name="Yang W.-C."/>
            <person name="Schijlen E."/>
            <person name="Repin R."/>
            <person name="Schilthuizen M."/>
            <person name="Schranz E."/>
            <person name="Heidstra R."/>
            <person name="Miyata K."/>
            <person name="Fedorova E."/>
            <person name="Kohlen W."/>
            <person name="Bisseling T."/>
            <person name="Smit S."/>
            <person name="Geurts R."/>
        </authorList>
    </citation>
    <scope>NUCLEOTIDE SEQUENCE [LARGE SCALE GENOMIC DNA]</scope>
    <source>
        <strain evidence="3">cv. RG33-2</strain>
    </source>
</reference>
<feature type="compositionally biased region" description="Polar residues" evidence="1">
    <location>
        <begin position="18"/>
        <end position="28"/>
    </location>
</feature>
<gene>
    <name evidence="2" type="ORF">TorRG33x02_278910</name>
</gene>
<dbReference type="AlphaFoldDB" id="A0A2P5CNH8"/>
<feature type="compositionally biased region" description="Basic residues" evidence="1">
    <location>
        <begin position="7"/>
        <end position="17"/>
    </location>
</feature>
<keyword evidence="3" id="KW-1185">Reference proteome</keyword>
<dbReference type="Proteomes" id="UP000237000">
    <property type="component" value="Unassembled WGS sequence"/>
</dbReference>
<evidence type="ECO:0000313" key="2">
    <source>
        <dbReference type="EMBL" id="PON62565.1"/>
    </source>
</evidence>
<organism evidence="2 3">
    <name type="scientific">Trema orientale</name>
    <name type="common">Charcoal tree</name>
    <name type="synonym">Celtis orientalis</name>
    <dbReference type="NCBI Taxonomy" id="63057"/>
    <lineage>
        <taxon>Eukaryota</taxon>
        <taxon>Viridiplantae</taxon>
        <taxon>Streptophyta</taxon>
        <taxon>Embryophyta</taxon>
        <taxon>Tracheophyta</taxon>
        <taxon>Spermatophyta</taxon>
        <taxon>Magnoliopsida</taxon>
        <taxon>eudicotyledons</taxon>
        <taxon>Gunneridae</taxon>
        <taxon>Pentapetalae</taxon>
        <taxon>rosids</taxon>
        <taxon>fabids</taxon>
        <taxon>Rosales</taxon>
        <taxon>Cannabaceae</taxon>
        <taxon>Trema</taxon>
    </lineage>
</organism>
<comment type="caution">
    <text evidence="2">The sequence shown here is derived from an EMBL/GenBank/DDBJ whole genome shotgun (WGS) entry which is preliminary data.</text>
</comment>
<dbReference type="EMBL" id="JXTC01000345">
    <property type="protein sequence ID" value="PON62565.1"/>
    <property type="molecule type" value="Genomic_DNA"/>
</dbReference>
<protein>
    <submittedName>
        <fullName evidence="2">Uncharacterized protein</fullName>
    </submittedName>
</protein>
<accession>A0A2P5CNH8</accession>
<sequence>MIPVHSYHQKLKLKTSGHRSPSIPSSHLNGPHPIRGRDQLKLTGQLIPLPETKALQASALPLSLSLSDLVAIRAPQRWEISMCGSKGLEQSTHFGGLGRAVIRF</sequence>
<feature type="region of interest" description="Disordered" evidence="1">
    <location>
        <begin position="1"/>
        <end position="37"/>
    </location>
</feature>
<evidence type="ECO:0000313" key="3">
    <source>
        <dbReference type="Proteomes" id="UP000237000"/>
    </source>
</evidence>
<proteinExistence type="predicted"/>
<dbReference type="InParanoid" id="A0A2P5CNH8"/>
<evidence type="ECO:0000256" key="1">
    <source>
        <dbReference type="SAM" id="MobiDB-lite"/>
    </source>
</evidence>
<name>A0A2P5CNH8_TREOI</name>